<feature type="transmembrane region" description="Helical" evidence="7">
    <location>
        <begin position="93"/>
        <end position="112"/>
    </location>
</feature>
<dbReference type="GO" id="GO:0016020">
    <property type="term" value="C:membrane"/>
    <property type="evidence" value="ECO:0007669"/>
    <property type="project" value="UniProtKB-SubCell"/>
</dbReference>
<evidence type="ECO:0000256" key="3">
    <source>
        <dbReference type="ARBA" id="ARBA00022692"/>
    </source>
</evidence>
<dbReference type="GO" id="GO:0006508">
    <property type="term" value="P:proteolysis"/>
    <property type="evidence" value="ECO:0007669"/>
    <property type="project" value="UniProtKB-KW"/>
</dbReference>
<accession>A0A173XY18</accession>
<evidence type="ECO:0000256" key="4">
    <source>
        <dbReference type="ARBA" id="ARBA00022801"/>
    </source>
</evidence>
<evidence type="ECO:0000256" key="2">
    <source>
        <dbReference type="ARBA" id="ARBA00009045"/>
    </source>
</evidence>
<evidence type="ECO:0000256" key="6">
    <source>
        <dbReference type="ARBA" id="ARBA00023136"/>
    </source>
</evidence>
<evidence type="ECO:0000259" key="8">
    <source>
        <dbReference type="Pfam" id="PF01694"/>
    </source>
</evidence>
<dbReference type="EMBL" id="RCYR01000015">
    <property type="protein sequence ID" value="RYS79343.1"/>
    <property type="molecule type" value="Genomic_DNA"/>
</dbReference>
<dbReference type="Gene3D" id="1.20.1540.10">
    <property type="entry name" value="Rhomboid-like"/>
    <property type="match status" value="1"/>
</dbReference>
<sequence length="200" mass="21898">MRRKPEAFCTTVLIVINVAVFLILSMLGDTEDAAFMLQHGAMYEPFITEGQEYYRIFTCMFLHFGITHLMNNMVMLGALGWNLELEIGKLRFIIIYFLSGIGGNILSLIAAISAGESAVSAGASGAVFGLMGALLYVVIANRGRLGQLSGRGMIFMVVLSLYFGLTSSGVDNMAHIGGLICGFIFAVILYRPKKIHYNEY</sequence>
<dbReference type="EMBL" id="CYZO01000002">
    <property type="protein sequence ID" value="CUN56170.1"/>
    <property type="molecule type" value="Genomic_DNA"/>
</dbReference>
<dbReference type="InterPro" id="IPR050925">
    <property type="entry name" value="Rhomboid_protease_S54"/>
</dbReference>
<keyword evidence="5 7" id="KW-1133">Transmembrane helix</keyword>
<gene>
    <name evidence="9" type="primary">gluP</name>
    <name evidence="10" type="ORF">EAI93_08755</name>
    <name evidence="9" type="ORF">ERS852456_00230</name>
</gene>
<evidence type="ECO:0000313" key="9">
    <source>
        <dbReference type="EMBL" id="CUN56170.1"/>
    </source>
</evidence>
<feature type="transmembrane region" description="Helical" evidence="7">
    <location>
        <begin position="148"/>
        <end position="167"/>
    </location>
</feature>
<feature type="transmembrane region" description="Helical" evidence="7">
    <location>
        <begin position="118"/>
        <end position="139"/>
    </location>
</feature>
<reference evidence="10 12" key="2">
    <citation type="journal article" date="2019" name="Science, e1252229">
        <title>Invertible promoters mediate bacterial phase variation, antibiotic resistance, and host adaptation in the gut.</title>
        <authorList>
            <person name="Jiang X."/>
            <person name="Hall A.B."/>
            <person name="Arthur T.D."/>
            <person name="Plichta D.R."/>
            <person name="Covington C.T."/>
            <person name="Poyet M."/>
            <person name="Crothers J."/>
            <person name="Moses P.L."/>
            <person name="Tolonen A.C."/>
            <person name="Vlamakis H."/>
            <person name="Alm E.J."/>
            <person name="Xavier R.J."/>
        </authorList>
    </citation>
    <scope>NUCLEOTIDE SEQUENCE [LARGE SCALE GENOMIC DNA]</scope>
    <source>
        <strain evidence="12">aa_0143</strain>
        <strain evidence="10">Aa_0143</strain>
    </source>
</reference>
<organism evidence="9 11">
    <name type="scientific">[Ruminococcus] torques</name>
    <dbReference type="NCBI Taxonomy" id="33039"/>
    <lineage>
        <taxon>Bacteria</taxon>
        <taxon>Bacillati</taxon>
        <taxon>Bacillota</taxon>
        <taxon>Clostridia</taxon>
        <taxon>Lachnospirales</taxon>
        <taxon>Lachnospiraceae</taxon>
        <taxon>Mediterraneibacter</taxon>
    </lineage>
</organism>
<dbReference type="Pfam" id="PF01694">
    <property type="entry name" value="Rhomboid"/>
    <property type="match status" value="1"/>
</dbReference>
<dbReference type="PANTHER" id="PTHR43731">
    <property type="entry name" value="RHOMBOID PROTEASE"/>
    <property type="match status" value="1"/>
</dbReference>
<dbReference type="EC" id="3.4.21.105" evidence="9"/>
<evidence type="ECO:0000313" key="11">
    <source>
        <dbReference type="Proteomes" id="UP000095787"/>
    </source>
</evidence>
<evidence type="ECO:0000256" key="5">
    <source>
        <dbReference type="ARBA" id="ARBA00022989"/>
    </source>
</evidence>
<dbReference type="SUPFAM" id="SSF144091">
    <property type="entry name" value="Rhomboid-like"/>
    <property type="match status" value="1"/>
</dbReference>
<dbReference type="PANTHER" id="PTHR43731:SF14">
    <property type="entry name" value="PRESENILIN-ASSOCIATED RHOMBOID-LIKE PROTEIN, MITOCHONDRIAL"/>
    <property type="match status" value="1"/>
</dbReference>
<feature type="transmembrane region" description="Helical" evidence="7">
    <location>
        <begin position="7"/>
        <end position="27"/>
    </location>
</feature>
<dbReference type="InterPro" id="IPR035952">
    <property type="entry name" value="Rhomboid-like_sf"/>
</dbReference>
<proteinExistence type="inferred from homology"/>
<keyword evidence="6 7" id="KW-0472">Membrane</keyword>
<dbReference type="InterPro" id="IPR022764">
    <property type="entry name" value="Peptidase_S54_rhomboid_dom"/>
</dbReference>
<evidence type="ECO:0000313" key="10">
    <source>
        <dbReference type="EMBL" id="RYS79343.1"/>
    </source>
</evidence>
<dbReference type="GeneID" id="97327862"/>
<feature type="domain" description="Peptidase S54 rhomboid" evidence="8">
    <location>
        <begin position="51"/>
        <end position="191"/>
    </location>
</feature>
<evidence type="ECO:0000256" key="1">
    <source>
        <dbReference type="ARBA" id="ARBA00004141"/>
    </source>
</evidence>
<dbReference type="Proteomes" id="UP000292665">
    <property type="component" value="Unassembled WGS sequence"/>
</dbReference>
<name>A0A173XY18_9FIRM</name>
<reference evidence="9 11" key="1">
    <citation type="submission" date="2015-09" db="EMBL/GenBank/DDBJ databases">
        <authorList>
            <consortium name="Pathogen Informatics"/>
        </authorList>
    </citation>
    <scope>NUCLEOTIDE SEQUENCE [LARGE SCALE GENOMIC DNA]</scope>
    <source>
        <strain evidence="9 11">2789STDY5834841</strain>
    </source>
</reference>
<comment type="subcellular location">
    <subcellularLocation>
        <location evidence="1">Membrane</location>
        <topology evidence="1">Multi-pass membrane protein</topology>
    </subcellularLocation>
</comment>
<feature type="transmembrane region" description="Helical" evidence="7">
    <location>
        <begin position="173"/>
        <end position="190"/>
    </location>
</feature>
<comment type="similarity">
    <text evidence="2">Belongs to the peptidase S54 family.</text>
</comment>
<evidence type="ECO:0000256" key="7">
    <source>
        <dbReference type="SAM" id="Phobius"/>
    </source>
</evidence>
<evidence type="ECO:0000313" key="12">
    <source>
        <dbReference type="Proteomes" id="UP000292665"/>
    </source>
</evidence>
<keyword evidence="3 7" id="KW-0812">Transmembrane</keyword>
<dbReference type="Proteomes" id="UP000095787">
    <property type="component" value="Unassembled WGS sequence"/>
</dbReference>
<dbReference type="AlphaFoldDB" id="A0A173XY18"/>
<dbReference type="GO" id="GO:0004252">
    <property type="term" value="F:serine-type endopeptidase activity"/>
    <property type="evidence" value="ECO:0007669"/>
    <property type="project" value="InterPro"/>
</dbReference>
<feature type="transmembrane region" description="Helical" evidence="7">
    <location>
        <begin position="53"/>
        <end position="81"/>
    </location>
</feature>
<dbReference type="RefSeq" id="WP_009242952.1">
    <property type="nucleotide sequence ID" value="NZ_AP028249.1"/>
</dbReference>
<protein>
    <submittedName>
        <fullName evidence="10">Rhomboid family intramembrane serine protease</fullName>
    </submittedName>
    <submittedName>
        <fullName evidence="9">Rhomboid protease gluP</fullName>
        <ecNumber evidence="9">3.4.21.105</ecNumber>
    </submittedName>
</protein>
<keyword evidence="9" id="KW-0645">Protease</keyword>
<keyword evidence="4 9" id="KW-0378">Hydrolase</keyword>